<keyword evidence="8" id="KW-0764">Sulfate transport</keyword>
<keyword evidence="4" id="KW-0997">Cell inner membrane</keyword>
<protein>
    <submittedName>
        <fullName evidence="11">Coproporphyrinogen III oxidase</fullName>
    </submittedName>
</protein>
<evidence type="ECO:0000256" key="9">
    <source>
        <dbReference type="ARBA" id="ARBA00023136"/>
    </source>
</evidence>
<keyword evidence="12" id="KW-1185">Reference proteome</keyword>
<dbReference type="InterPro" id="IPR050480">
    <property type="entry name" value="CysZ-like"/>
</dbReference>
<keyword evidence="7 10" id="KW-1133">Transmembrane helix</keyword>
<dbReference type="OrthoDB" id="9787566at2"/>
<dbReference type="PANTHER" id="PTHR37468">
    <property type="entry name" value="SULFATE TRANSPORTER CYSZ"/>
    <property type="match status" value="1"/>
</dbReference>
<proteinExistence type="predicted"/>
<keyword evidence="6 10" id="KW-0812">Transmembrane</keyword>
<keyword evidence="3" id="KW-1003">Cell membrane</keyword>
<evidence type="ECO:0000256" key="6">
    <source>
        <dbReference type="ARBA" id="ARBA00022692"/>
    </source>
</evidence>
<evidence type="ECO:0000256" key="4">
    <source>
        <dbReference type="ARBA" id="ARBA00022519"/>
    </source>
</evidence>
<dbReference type="InterPro" id="IPR059112">
    <property type="entry name" value="CysZ/EI24"/>
</dbReference>
<keyword evidence="2" id="KW-0813">Transport</keyword>
<evidence type="ECO:0000256" key="10">
    <source>
        <dbReference type="SAM" id="Phobius"/>
    </source>
</evidence>
<dbReference type="EMBL" id="NQXA01000001">
    <property type="protein sequence ID" value="PHQ30822.1"/>
    <property type="molecule type" value="Genomic_DNA"/>
</dbReference>
<evidence type="ECO:0000256" key="5">
    <source>
        <dbReference type="ARBA" id="ARBA00022605"/>
    </source>
</evidence>
<comment type="subcellular location">
    <subcellularLocation>
        <location evidence="1">Membrane</location>
        <topology evidence="1">Multi-pass membrane protein</topology>
    </subcellularLocation>
</comment>
<keyword evidence="5" id="KW-0028">Amino-acid biosynthesis</keyword>
<name>A0A2G1VVM6_9FLAO</name>
<evidence type="ECO:0000313" key="11">
    <source>
        <dbReference type="EMBL" id="PHQ30822.1"/>
    </source>
</evidence>
<keyword evidence="9 10" id="KW-0472">Membrane</keyword>
<feature type="transmembrane region" description="Helical" evidence="10">
    <location>
        <begin position="27"/>
        <end position="49"/>
    </location>
</feature>
<sequence>MIKSIFKGLAAYKDSLGLISKLKLWKYFAIPMAISFFTALLIGVSAWGLSDNIGALISKLWIWEWGAQTVAMLSTIVGALIIIALGLIAYKHLIMAFSAPFMSPVSEKLEAHFYSGVHQHRNTSNAGQLVRGLKINLRNLAWELLLSIPFLFLSLIPVIGIAATAILFLIQAYYAGFGNMDYTLERHFPYRESVNFVKRHRGYAIGNGIVFMLFLLIPVVGIILVLPISVTAASKTTLELLDQKTVYPDDYRN</sequence>
<evidence type="ECO:0000256" key="2">
    <source>
        <dbReference type="ARBA" id="ARBA00022448"/>
    </source>
</evidence>
<accession>A0A2G1VVM6</accession>
<comment type="caution">
    <text evidence="11">The sequence shown here is derived from an EMBL/GenBank/DDBJ whole genome shotgun (WGS) entry which is preliminary data.</text>
</comment>
<gene>
    <name evidence="11" type="ORF">CJ305_00910</name>
</gene>
<dbReference type="GO" id="GO:0019344">
    <property type="term" value="P:cysteine biosynthetic process"/>
    <property type="evidence" value="ECO:0007669"/>
    <property type="project" value="TreeGrafter"/>
</dbReference>
<dbReference type="GO" id="GO:0000103">
    <property type="term" value="P:sulfate assimilation"/>
    <property type="evidence" value="ECO:0007669"/>
    <property type="project" value="TreeGrafter"/>
</dbReference>
<organism evidence="11 12">
    <name type="scientific">Leeuwenhoekiella nanhaiensis</name>
    <dbReference type="NCBI Taxonomy" id="1655491"/>
    <lineage>
        <taxon>Bacteria</taxon>
        <taxon>Pseudomonadati</taxon>
        <taxon>Bacteroidota</taxon>
        <taxon>Flavobacteriia</taxon>
        <taxon>Flavobacteriales</taxon>
        <taxon>Flavobacteriaceae</taxon>
        <taxon>Leeuwenhoekiella</taxon>
    </lineage>
</organism>
<dbReference type="Pfam" id="PF07264">
    <property type="entry name" value="EI24"/>
    <property type="match status" value="1"/>
</dbReference>
<feature type="transmembrane region" description="Helical" evidence="10">
    <location>
        <begin position="69"/>
        <end position="90"/>
    </location>
</feature>
<dbReference type="PANTHER" id="PTHR37468:SF1">
    <property type="entry name" value="SULFATE TRANSPORTER CYSZ"/>
    <property type="match status" value="1"/>
</dbReference>
<feature type="transmembrane region" description="Helical" evidence="10">
    <location>
        <begin position="144"/>
        <end position="174"/>
    </location>
</feature>
<reference evidence="11 12" key="1">
    <citation type="submission" date="2017-08" db="EMBL/GenBank/DDBJ databases">
        <title>The whole genome shortgun sequences of strain Leeuwenhoekiella nanhaiensis G18 from the South China Sea.</title>
        <authorList>
            <person name="Liu Q."/>
        </authorList>
    </citation>
    <scope>NUCLEOTIDE SEQUENCE [LARGE SCALE GENOMIC DNA]</scope>
    <source>
        <strain evidence="11 12">G18</strain>
    </source>
</reference>
<evidence type="ECO:0000313" key="12">
    <source>
        <dbReference type="Proteomes" id="UP000229433"/>
    </source>
</evidence>
<evidence type="ECO:0000256" key="3">
    <source>
        <dbReference type="ARBA" id="ARBA00022475"/>
    </source>
</evidence>
<feature type="transmembrane region" description="Helical" evidence="10">
    <location>
        <begin position="203"/>
        <end position="226"/>
    </location>
</feature>
<evidence type="ECO:0000256" key="7">
    <source>
        <dbReference type="ARBA" id="ARBA00022989"/>
    </source>
</evidence>
<dbReference type="GO" id="GO:0009675">
    <property type="term" value="F:high-affinity sulfate:proton symporter activity"/>
    <property type="evidence" value="ECO:0007669"/>
    <property type="project" value="TreeGrafter"/>
</dbReference>
<evidence type="ECO:0000256" key="1">
    <source>
        <dbReference type="ARBA" id="ARBA00004141"/>
    </source>
</evidence>
<dbReference type="Proteomes" id="UP000229433">
    <property type="component" value="Unassembled WGS sequence"/>
</dbReference>
<dbReference type="GO" id="GO:0005886">
    <property type="term" value="C:plasma membrane"/>
    <property type="evidence" value="ECO:0007669"/>
    <property type="project" value="TreeGrafter"/>
</dbReference>
<dbReference type="RefSeq" id="WP_099644361.1">
    <property type="nucleotide sequence ID" value="NZ_KZ319287.1"/>
</dbReference>
<evidence type="ECO:0000256" key="8">
    <source>
        <dbReference type="ARBA" id="ARBA00023032"/>
    </source>
</evidence>
<dbReference type="AlphaFoldDB" id="A0A2G1VVM6"/>